<dbReference type="AlphaFoldDB" id="A0A2I5T3H1"/>
<keyword evidence="6" id="KW-1185">Reference proteome</keyword>
<reference evidence="5" key="2">
    <citation type="submission" date="2013-09" db="EMBL/GenBank/DDBJ databases">
        <authorList>
            <person name="Wang G."/>
            <person name="Yang Y."/>
            <person name="Su Y."/>
        </authorList>
    </citation>
    <scope>NUCLEOTIDE SEQUENCE</scope>
    <source>
        <strain evidence="5">ATCC 39006</strain>
    </source>
</reference>
<protein>
    <submittedName>
        <fullName evidence="5">IS3 family transposase</fullName>
    </submittedName>
</protein>
<name>A0A2I5T3H1_SERS3</name>
<evidence type="ECO:0000313" key="7">
    <source>
        <dbReference type="Proteomes" id="UP000233778"/>
    </source>
</evidence>
<dbReference type="InterPro" id="IPR009057">
    <property type="entry name" value="Homeodomain-like_sf"/>
</dbReference>
<dbReference type="RefSeq" id="WP_101377470.1">
    <property type="nucleotide sequence ID" value="NZ_CP025084.1"/>
</dbReference>
<evidence type="ECO:0000313" key="6">
    <source>
        <dbReference type="Proteomes" id="UP000017700"/>
    </source>
</evidence>
<dbReference type="PANTHER" id="PTHR46889">
    <property type="entry name" value="TRANSPOSASE INSF FOR INSERTION SEQUENCE IS3B-RELATED"/>
    <property type="match status" value="1"/>
</dbReference>
<sequence length="508" mass="58313">MKRYSPERKAAVLAKLLPPYNMTVTALAQQEGISEATLYHWRVQAKLEGKPVPGANKTTDLWSTEARFAVIVETATLSEAELGEYCRRKGLYPEQIAQWKQDFLQTPQVDTRQSQKQAQKKIKGLERELARKEKALAEAAALLVLRKKPESVLRRGGRGRLTPAHERVQLIRWIREAMSAGARLLPACREVGLSLSTWRRWNNQTEDRRPTAERPVPANKLTAEEEHQIVTVCNEPEYASLPPAQIVPRLADKGLYLASESTFYRVLRRQGQVHHRGRSRAPLKVNKPTSYQAVGPCQVWTWDVTWLASRVRGRYFYLYLIEDIFSRKIVGYEVHEEESGERAAALLHRTVLRERCYRHPLVLHADNGAPMKSQTLKVKLEELSITGSHSRPRVSNDNPYVESLFRTLKYVPSWPSSGFLDLAEARRWVEGFSQWYNKEHRHSAIGYVTPEQRHQGEDISLLAKRKALYDMAKKARPERWSASCRQWQRVDVVMLNPDKPETGLKSAA</sequence>
<evidence type="ECO:0000256" key="1">
    <source>
        <dbReference type="ARBA" id="ARBA00009964"/>
    </source>
</evidence>
<keyword evidence="2" id="KW-0175">Coiled coil</keyword>
<dbReference type="GO" id="GO:0004803">
    <property type="term" value="F:transposase activity"/>
    <property type="evidence" value="ECO:0007669"/>
    <property type="project" value="InterPro"/>
</dbReference>
<dbReference type="InterPro" id="IPR001584">
    <property type="entry name" value="Integrase_cat-core"/>
</dbReference>
<dbReference type="OrthoDB" id="9813126at2"/>
<dbReference type="GO" id="GO:0015074">
    <property type="term" value="P:DNA integration"/>
    <property type="evidence" value="ECO:0007669"/>
    <property type="project" value="InterPro"/>
</dbReference>
<dbReference type="KEGG" id="sera:Ser39006_004375"/>
<dbReference type="GO" id="GO:0003677">
    <property type="term" value="F:DNA binding"/>
    <property type="evidence" value="ECO:0007669"/>
    <property type="project" value="InterPro"/>
</dbReference>
<dbReference type="InterPro" id="IPR012337">
    <property type="entry name" value="RNaseH-like_sf"/>
</dbReference>
<evidence type="ECO:0000259" key="3">
    <source>
        <dbReference type="PROSITE" id="PS50994"/>
    </source>
</evidence>
<dbReference type="GO" id="GO:0006313">
    <property type="term" value="P:DNA transposition"/>
    <property type="evidence" value="ECO:0007669"/>
    <property type="project" value="InterPro"/>
</dbReference>
<dbReference type="PROSITE" id="PS50994">
    <property type="entry name" value="INTEGRASE"/>
    <property type="match status" value="1"/>
</dbReference>
<organism evidence="5 6">
    <name type="scientific">Serratia sp. (strain ATCC 39006)</name>
    <name type="common">Prodigiosinella confusarubida</name>
    <dbReference type="NCBI Taxonomy" id="104623"/>
    <lineage>
        <taxon>Bacteria</taxon>
        <taxon>Pseudomonadati</taxon>
        <taxon>Pseudomonadota</taxon>
        <taxon>Gammaproteobacteria</taxon>
        <taxon>Enterobacterales</taxon>
        <taxon>Pectobacteriaceae</taxon>
        <taxon>Prodigiosinella</taxon>
    </lineage>
</organism>
<dbReference type="InterPro" id="IPR048020">
    <property type="entry name" value="Transpos_IS3"/>
</dbReference>
<dbReference type="PANTHER" id="PTHR46889:SF4">
    <property type="entry name" value="TRANSPOSASE INSO FOR INSERTION SEQUENCE ELEMENT IS911B-RELATED"/>
    <property type="match status" value="1"/>
</dbReference>
<dbReference type="SUPFAM" id="SSF53098">
    <property type="entry name" value="Ribonuclease H-like"/>
    <property type="match status" value="1"/>
</dbReference>
<accession>A0A2I5T3H1</accession>
<dbReference type="Gene3D" id="3.30.420.10">
    <property type="entry name" value="Ribonuclease H-like superfamily/Ribonuclease H"/>
    <property type="match status" value="1"/>
</dbReference>
<dbReference type="SUPFAM" id="SSF46689">
    <property type="entry name" value="Homeodomain-like"/>
    <property type="match status" value="2"/>
</dbReference>
<dbReference type="InterPro" id="IPR002514">
    <property type="entry name" value="Transposase_8"/>
</dbReference>
<dbReference type="Pfam" id="PF01527">
    <property type="entry name" value="HTH_Tnp_1"/>
    <property type="match status" value="2"/>
</dbReference>
<dbReference type="KEGG" id="serq:CWC46_04375"/>
<dbReference type="Proteomes" id="UP000017700">
    <property type="component" value="Chromosome"/>
</dbReference>
<reference evidence="5" key="4">
    <citation type="submission" date="2017-11" db="EMBL/GenBank/DDBJ databases">
        <title>Complete genome sequence of Serratia sp. ATCC 39006.</title>
        <authorList>
            <person name="Hampton H.G."/>
            <person name="Jackson S.A."/>
            <person name="Jauregui R."/>
            <person name="Poulter G.T.M."/>
            <person name="Salmond G.P.C."/>
            <person name="Fineran P.C."/>
        </authorList>
    </citation>
    <scope>NUCLEOTIDE SEQUENCE</scope>
    <source>
        <strain evidence="5">ATCC 39006</strain>
    </source>
</reference>
<feature type="domain" description="Integrase catalytic" evidence="3">
    <location>
        <begin position="292"/>
        <end position="458"/>
    </location>
</feature>
<evidence type="ECO:0000313" key="4">
    <source>
        <dbReference type="EMBL" id="AUG99118.1"/>
    </source>
</evidence>
<feature type="coiled-coil region" evidence="2">
    <location>
        <begin position="108"/>
        <end position="142"/>
    </location>
</feature>
<dbReference type="EMBL" id="CP025085">
    <property type="protein sequence ID" value="AUG99118.1"/>
    <property type="molecule type" value="Genomic_DNA"/>
</dbReference>
<evidence type="ECO:0000313" key="5">
    <source>
        <dbReference type="EMBL" id="AUH03434.1"/>
    </source>
</evidence>
<proteinExistence type="inferred from homology"/>
<gene>
    <name evidence="4" type="ORF">CWC46_04375</name>
    <name evidence="5" type="ORF">Ser39006_004375</name>
</gene>
<dbReference type="Pfam" id="PF13683">
    <property type="entry name" value="rve_3"/>
    <property type="match status" value="1"/>
</dbReference>
<reference evidence="5 6" key="1">
    <citation type="journal article" date="2013" name="Genome Announc.">
        <title>Draft genome sequence of Serratia sp. strain ATCC 39006, a model bacterium for analysis of the biosynthesis and regulation of prodigiosin, a carbapenem, and gas vesicles.</title>
        <authorList>
            <person name="Fineran P.C."/>
            <person name="Iglesias Cans M.C."/>
            <person name="Ramsay J.P."/>
            <person name="Wilf N.M."/>
            <person name="Cossyleon D."/>
            <person name="McNeil M.B."/>
            <person name="Williamson N.R."/>
            <person name="Monson R.E."/>
            <person name="Becher S.A."/>
            <person name="Stanton J.A."/>
            <person name="Brugger K."/>
            <person name="Brown S.D."/>
            <person name="Salmond G.P."/>
        </authorList>
    </citation>
    <scope>NUCLEOTIDE SEQUENCE [LARGE SCALE GENOMIC DNA]</scope>
    <source>
        <strain evidence="5">ATCC 39006</strain>
        <strain evidence="6">ATCC 39006 / SC 11482</strain>
    </source>
</reference>
<dbReference type="InterPro" id="IPR036397">
    <property type="entry name" value="RNaseH_sf"/>
</dbReference>
<dbReference type="InterPro" id="IPR050900">
    <property type="entry name" value="Transposase_IS3/IS150/IS904"/>
</dbReference>
<evidence type="ECO:0000256" key="2">
    <source>
        <dbReference type="SAM" id="Coils"/>
    </source>
</evidence>
<dbReference type="EMBL" id="CP025084">
    <property type="protein sequence ID" value="AUH03434.1"/>
    <property type="molecule type" value="Genomic_DNA"/>
</dbReference>
<comment type="similarity">
    <text evidence="1">Belongs to the transposase 8 family.</text>
</comment>
<reference evidence="4 7" key="3">
    <citation type="submission" date="2017-11" db="EMBL/GenBank/DDBJ databases">
        <title>Complete genome sequence of Serratia sp. ATCC 39006 LacA.</title>
        <authorList>
            <person name="Hampton H.G."/>
            <person name="Jackson S.A."/>
            <person name="Jauregui R."/>
            <person name="Poulter G.T.M."/>
            <person name="Salmond G.P.C."/>
            <person name="Fineran P.C."/>
        </authorList>
    </citation>
    <scope>NUCLEOTIDE SEQUENCE [LARGE SCALE GENOMIC DNA]</scope>
    <source>
        <strain evidence="4 7">ATCC 39006</strain>
    </source>
</reference>
<dbReference type="NCBIfam" id="NF033516">
    <property type="entry name" value="transpos_IS3"/>
    <property type="match status" value="1"/>
</dbReference>
<dbReference type="Proteomes" id="UP000233778">
    <property type="component" value="Chromosome"/>
</dbReference>